<dbReference type="AlphaFoldDB" id="A0A2N9M0N9"/>
<dbReference type="EMBL" id="OKRB01000130">
    <property type="protein sequence ID" value="SPE29042.1"/>
    <property type="molecule type" value="Genomic_DNA"/>
</dbReference>
<evidence type="ECO:0000259" key="3">
    <source>
        <dbReference type="Pfam" id="PF14534"/>
    </source>
</evidence>
<evidence type="ECO:0000313" key="5">
    <source>
        <dbReference type="Proteomes" id="UP000239735"/>
    </source>
</evidence>
<proteinExistence type="predicted"/>
<feature type="signal peptide" evidence="2">
    <location>
        <begin position="1"/>
        <end position="20"/>
    </location>
</feature>
<sequence length="196" mass="21252">MIRVFSCFIALLSLCWAASAQNPTSDPATGSDATTVPAGVTSTVSPEVAQFQKIEDNWSDAVNRHDQYGLELVLSPLFVDIAANGDVTTRNQQVALVLSGEDKSLYFTQKVITVRMLGDIAVANGTYTLHHKVNSAEVDEKGVFTHVFERSHGGWLCINSQRTVLTKDAGGKQKKSTATETPFHIPLFSRGDKGPQ</sequence>
<gene>
    <name evidence="4" type="ORF">SBA5_70132</name>
</gene>
<dbReference type="InterPro" id="IPR027843">
    <property type="entry name" value="DUF4440"/>
</dbReference>
<accession>A0A2N9M0N9</accession>
<dbReference type="SUPFAM" id="SSF54427">
    <property type="entry name" value="NTF2-like"/>
    <property type="match status" value="1"/>
</dbReference>
<dbReference type="Pfam" id="PF14534">
    <property type="entry name" value="DUF4440"/>
    <property type="match status" value="1"/>
</dbReference>
<feature type="domain" description="DUF4440" evidence="3">
    <location>
        <begin position="53"/>
        <end position="156"/>
    </location>
</feature>
<dbReference type="InterPro" id="IPR032710">
    <property type="entry name" value="NTF2-like_dom_sf"/>
</dbReference>
<organism evidence="4 5">
    <name type="scientific">Candidatus Sulfuritelmatomonas gaucii</name>
    <dbReference type="NCBI Taxonomy" id="2043161"/>
    <lineage>
        <taxon>Bacteria</taxon>
        <taxon>Pseudomonadati</taxon>
        <taxon>Acidobacteriota</taxon>
        <taxon>Terriglobia</taxon>
        <taxon>Terriglobales</taxon>
        <taxon>Acidobacteriaceae</taxon>
        <taxon>Candidatus Sulfuritelmatomonas</taxon>
    </lineage>
</organism>
<reference evidence="5" key="1">
    <citation type="submission" date="2018-02" db="EMBL/GenBank/DDBJ databases">
        <authorList>
            <person name="Hausmann B."/>
        </authorList>
    </citation>
    <scope>NUCLEOTIDE SEQUENCE [LARGE SCALE GENOMIC DNA]</scope>
    <source>
        <strain evidence="5">Peat soil MAG SbA5</strain>
    </source>
</reference>
<protein>
    <recommendedName>
        <fullName evidence="3">DUF4440 domain-containing protein</fullName>
    </recommendedName>
</protein>
<keyword evidence="2" id="KW-0732">Signal</keyword>
<feature type="region of interest" description="Disordered" evidence="1">
    <location>
        <begin position="168"/>
        <end position="196"/>
    </location>
</feature>
<name>A0A2N9M0N9_9BACT</name>
<evidence type="ECO:0000256" key="2">
    <source>
        <dbReference type="SAM" id="SignalP"/>
    </source>
</evidence>
<dbReference type="Gene3D" id="3.10.450.50">
    <property type="match status" value="1"/>
</dbReference>
<dbReference type="Proteomes" id="UP000239735">
    <property type="component" value="Unassembled WGS sequence"/>
</dbReference>
<dbReference type="OrthoDB" id="119798at2"/>
<feature type="chain" id="PRO_5014621265" description="DUF4440 domain-containing protein" evidence="2">
    <location>
        <begin position="21"/>
        <end position="196"/>
    </location>
</feature>
<evidence type="ECO:0000313" key="4">
    <source>
        <dbReference type="EMBL" id="SPE29042.1"/>
    </source>
</evidence>
<evidence type="ECO:0000256" key="1">
    <source>
        <dbReference type="SAM" id="MobiDB-lite"/>
    </source>
</evidence>